<reference evidence="1 2" key="1">
    <citation type="journal article" date="2014" name="Am. J. Bot.">
        <title>Genome assembly and annotation for red clover (Trifolium pratense; Fabaceae).</title>
        <authorList>
            <person name="Istvanek J."/>
            <person name="Jaros M."/>
            <person name="Krenek A."/>
            <person name="Repkova J."/>
        </authorList>
    </citation>
    <scope>NUCLEOTIDE SEQUENCE [LARGE SCALE GENOMIC DNA]</scope>
    <source>
        <strain evidence="2">cv. Tatra</strain>
        <tissue evidence="1">Young leaves</tissue>
    </source>
</reference>
<name>A0A2K3KNR6_TRIPR</name>
<comment type="caution">
    <text evidence="1">The sequence shown here is derived from an EMBL/GenBank/DDBJ whole genome shotgun (WGS) entry which is preliminary data.</text>
</comment>
<protein>
    <submittedName>
        <fullName evidence="1">Uncharacterized protein</fullName>
    </submittedName>
</protein>
<organism evidence="1 2">
    <name type="scientific">Trifolium pratense</name>
    <name type="common">Red clover</name>
    <dbReference type="NCBI Taxonomy" id="57577"/>
    <lineage>
        <taxon>Eukaryota</taxon>
        <taxon>Viridiplantae</taxon>
        <taxon>Streptophyta</taxon>
        <taxon>Embryophyta</taxon>
        <taxon>Tracheophyta</taxon>
        <taxon>Spermatophyta</taxon>
        <taxon>Magnoliopsida</taxon>
        <taxon>eudicotyledons</taxon>
        <taxon>Gunneridae</taxon>
        <taxon>Pentapetalae</taxon>
        <taxon>rosids</taxon>
        <taxon>fabids</taxon>
        <taxon>Fabales</taxon>
        <taxon>Fabaceae</taxon>
        <taxon>Papilionoideae</taxon>
        <taxon>50 kb inversion clade</taxon>
        <taxon>NPAAA clade</taxon>
        <taxon>Hologalegina</taxon>
        <taxon>IRL clade</taxon>
        <taxon>Trifolieae</taxon>
        <taxon>Trifolium</taxon>
    </lineage>
</organism>
<sequence>GQIAMEVLKQFRLRRLRYTARRRL</sequence>
<evidence type="ECO:0000313" key="2">
    <source>
        <dbReference type="Proteomes" id="UP000236291"/>
    </source>
</evidence>
<dbReference type="EMBL" id="ASHM01219361">
    <property type="protein sequence ID" value="PNX67947.1"/>
    <property type="molecule type" value="Genomic_DNA"/>
</dbReference>
<evidence type="ECO:0000313" key="1">
    <source>
        <dbReference type="EMBL" id="PNX67947.1"/>
    </source>
</evidence>
<accession>A0A2K3KNR6</accession>
<reference evidence="1 2" key="2">
    <citation type="journal article" date="2017" name="Front. Plant Sci.">
        <title>Gene Classification and Mining of Molecular Markers Useful in Red Clover (Trifolium pratense) Breeding.</title>
        <authorList>
            <person name="Istvanek J."/>
            <person name="Dluhosova J."/>
            <person name="Dluhos P."/>
            <person name="Patkova L."/>
            <person name="Nedelnik J."/>
            <person name="Repkova J."/>
        </authorList>
    </citation>
    <scope>NUCLEOTIDE SEQUENCE [LARGE SCALE GENOMIC DNA]</scope>
    <source>
        <strain evidence="2">cv. Tatra</strain>
        <tissue evidence="1">Young leaves</tissue>
    </source>
</reference>
<dbReference type="AlphaFoldDB" id="A0A2K3KNR6"/>
<proteinExistence type="predicted"/>
<feature type="non-terminal residue" evidence="1">
    <location>
        <position position="1"/>
    </location>
</feature>
<dbReference type="Proteomes" id="UP000236291">
    <property type="component" value="Unassembled WGS sequence"/>
</dbReference>
<gene>
    <name evidence="1" type="ORF">L195_g063756</name>
</gene>